<feature type="coiled-coil region" evidence="1">
    <location>
        <begin position="90"/>
        <end position="124"/>
    </location>
</feature>
<keyword evidence="3" id="KW-0732">Signal</keyword>
<dbReference type="EMBL" id="RJJE01000003">
    <property type="protein sequence ID" value="RNI31898.1"/>
    <property type="molecule type" value="Genomic_DNA"/>
</dbReference>
<keyword evidence="5" id="KW-1185">Reference proteome</keyword>
<feature type="signal peptide" evidence="3">
    <location>
        <begin position="1"/>
        <end position="25"/>
    </location>
</feature>
<feature type="chain" id="PRO_5017995599" description="tRNA (Guanine-N1)-methyltransferase" evidence="3">
    <location>
        <begin position="26"/>
        <end position="227"/>
    </location>
</feature>
<evidence type="ECO:0000256" key="2">
    <source>
        <dbReference type="SAM" id="Phobius"/>
    </source>
</evidence>
<evidence type="ECO:0000256" key="3">
    <source>
        <dbReference type="SAM" id="SignalP"/>
    </source>
</evidence>
<gene>
    <name evidence="4" type="ORF">EFA69_05150</name>
</gene>
<organism evidence="4 5">
    <name type="scientific">Rufibacter immobilis</name>
    <dbReference type="NCBI Taxonomy" id="1348778"/>
    <lineage>
        <taxon>Bacteria</taxon>
        <taxon>Pseudomonadati</taxon>
        <taxon>Bacteroidota</taxon>
        <taxon>Cytophagia</taxon>
        <taxon>Cytophagales</taxon>
        <taxon>Hymenobacteraceae</taxon>
        <taxon>Rufibacter</taxon>
    </lineage>
</organism>
<dbReference type="OrthoDB" id="982816at2"/>
<evidence type="ECO:0000313" key="5">
    <source>
        <dbReference type="Proteomes" id="UP000271010"/>
    </source>
</evidence>
<keyword evidence="2" id="KW-0812">Transmembrane</keyword>
<dbReference type="RefSeq" id="WP_123132034.1">
    <property type="nucleotide sequence ID" value="NZ_RJJE01000003.1"/>
</dbReference>
<keyword evidence="2" id="KW-1133">Transmembrane helix</keyword>
<evidence type="ECO:0000313" key="4">
    <source>
        <dbReference type="EMBL" id="RNI31898.1"/>
    </source>
</evidence>
<name>A0A3M9N4G4_9BACT</name>
<evidence type="ECO:0008006" key="6">
    <source>
        <dbReference type="Google" id="ProtNLM"/>
    </source>
</evidence>
<feature type="transmembrane region" description="Helical" evidence="2">
    <location>
        <begin position="146"/>
        <end position="169"/>
    </location>
</feature>
<dbReference type="Proteomes" id="UP000271010">
    <property type="component" value="Unassembled WGS sequence"/>
</dbReference>
<reference evidence="4 5" key="1">
    <citation type="submission" date="2018-11" db="EMBL/GenBank/DDBJ databases">
        <title>Rufibacter latericius sp. nov., isolated from water in Baiyang Lake.</title>
        <authorList>
            <person name="Yang Y."/>
        </authorList>
    </citation>
    <scope>NUCLEOTIDE SEQUENCE [LARGE SCALE GENOMIC DNA]</scope>
    <source>
        <strain evidence="4 5">MCC P1</strain>
    </source>
</reference>
<evidence type="ECO:0000256" key="1">
    <source>
        <dbReference type="SAM" id="Coils"/>
    </source>
</evidence>
<keyword evidence="1" id="KW-0175">Coiled coil</keyword>
<accession>A0A3M9N4G4</accession>
<dbReference type="AlphaFoldDB" id="A0A3M9N4G4"/>
<proteinExistence type="predicted"/>
<feature type="coiled-coil region" evidence="1">
    <location>
        <begin position="183"/>
        <end position="225"/>
    </location>
</feature>
<keyword evidence="2" id="KW-0472">Membrane</keyword>
<comment type="caution">
    <text evidence="4">The sequence shown here is derived from an EMBL/GenBank/DDBJ whole genome shotgun (WGS) entry which is preliminary data.</text>
</comment>
<sequence>MKATFLSLVLAVLVLSSGLAQTPAAAPAPAPAKNRVYTLQQQFSSLKYRSSTQMQYNQPHKVVKLSSLDAFFQNVQDTLKARQQSIKNAAKETAAALAKTQKELSDQKTQVQVLQEVNAQKEKQIQQGAHDVASLSVLGLDMDKQVYVLLSLGIILALGAVAGIFAVMYKNSNKVTQEKIAAYEELTEEFKAHKQLAREKELKLKREQQSEANKVEELKQQLAQLRN</sequence>
<protein>
    <recommendedName>
        <fullName evidence="6">tRNA (Guanine-N1)-methyltransferase</fullName>
    </recommendedName>
</protein>